<comment type="subunit">
    <text evidence="6">The basal body constitutes a major portion of the flagellar organelle and consists of four rings (L,P,S, and M) mounted on a central rod.</text>
</comment>
<evidence type="ECO:0000313" key="7">
    <source>
        <dbReference type="EMBL" id="OOW66415.1"/>
    </source>
</evidence>
<evidence type="ECO:0000256" key="6">
    <source>
        <dbReference type="HAMAP-Rule" id="MF_00416"/>
    </source>
</evidence>
<organism evidence="7 8">
    <name type="scientific">Xanthomonas axonopodis pv. melhusii</name>
    <dbReference type="NCBI Taxonomy" id="487834"/>
    <lineage>
        <taxon>Bacteria</taxon>
        <taxon>Pseudomonadati</taxon>
        <taxon>Pseudomonadota</taxon>
        <taxon>Gammaproteobacteria</taxon>
        <taxon>Lysobacterales</taxon>
        <taxon>Lysobacteraceae</taxon>
        <taxon>Xanthomonas</taxon>
    </lineage>
</organism>
<dbReference type="Pfam" id="PF02119">
    <property type="entry name" value="FlgI"/>
    <property type="match status" value="1"/>
</dbReference>
<comment type="similarity">
    <text evidence="3 6">Belongs to the FlgI family.</text>
</comment>
<dbReference type="GO" id="GO:0030288">
    <property type="term" value="C:outer membrane-bounded periplasmic space"/>
    <property type="evidence" value="ECO:0007669"/>
    <property type="project" value="InterPro"/>
</dbReference>
<dbReference type="GO" id="GO:0071973">
    <property type="term" value="P:bacterial-type flagellum-dependent cell motility"/>
    <property type="evidence" value="ECO:0007669"/>
    <property type="project" value="InterPro"/>
</dbReference>
<evidence type="ECO:0000256" key="3">
    <source>
        <dbReference type="ARBA" id="ARBA00008994"/>
    </source>
</evidence>
<dbReference type="PRINTS" id="PR01010">
    <property type="entry name" value="FLGPRINGFLGI"/>
</dbReference>
<feature type="signal peptide" evidence="6">
    <location>
        <begin position="1"/>
        <end position="19"/>
    </location>
</feature>
<keyword evidence="7" id="KW-0969">Cilium</keyword>
<dbReference type="HAMAP" id="MF_00416">
    <property type="entry name" value="FlgI"/>
    <property type="match status" value="1"/>
</dbReference>
<gene>
    <name evidence="6" type="primary">flgI</name>
    <name evidence="7" type="ORF">Xmlh_19280</name>
</gene>
<comment type="caution">
    <text evidence="7">The sequence shown here is derived from an EMBL/GenBank/DDBJ whole genome shotgun (WGS) entry which is preliminary data.</text>
</comment>
<dbReference type="InterPro" id="IPR001782">
    <property type="entry name" value="Flag_FlgI"/>
</dbReference>
<keyword evidence="4 6" id="KW-0732">Signal</keyword>
<keyword evidence="7" id="KW-0966">Cell projection</keyword>
<evidence type="ECO:0000256" key="5">
    <source>
        <dbReference type="ARBA" id="ARBA00023143"/>
    </source>
</evidence>
<keyword evidence="7" id="KW-0282">Flagellum</keyword>
<reference evidence="7 8" key="1">
    <citation type="submission" date="2015-12" db="EMBL/GenBank/DDBJ databases">
        <authorList>
            <person name="Shamseldin A."/>
            <person name="Moawad H."/>
            <person name="Abd El-Rahim W.M."/>
            <person name="Sadowsky M.J."/>
        </authorList>
    </citation>
    <scope>NUCLEOTIDE SEQUENCE [LARGE SCALE GENOMIC DNA]</scope>
    <source>
        <strain evidence="7 8">LMG9050</strain>
    </source>
</reference>
<comment type="function">
    <text evidence="1 6">Assembles around the rod to form the L-ring and probably protects the motor/basal body from shearing forces during rotation.</text>
</comment>
<dbReference type="RefSeq" id="WP_005932833.1">
    <property type="nucleotide sequence ID" value="NZ_LOJW01000050.1"/>
</dbReference>
<comment type="subcellular location">
    <subcellularLocation>
        <location evidence="2 6">Bacterial flagellum basal body</location>
    </subcellularLocation>
</comment>
<dbReference type="GO" id="GO:0009428">
    <property type="term" value="C:bacterial-type flagellum basal body, distal rod, P ring"/>
    <property type="evidence" value="ECO:0007669"/>
    <property type="project" value="InterPro"/>
</dbReference>
<dbReference type="AlphaFoldDB" id="A0A1T1NSQ2"/>
<dbReference type="Proteomes" id="UP000190559">
    <property type="component" value="Unassembled WGS sequence"/>
</dbReference>
<feature type="chain" id="PRO_5010593123" description="Flagellar P-ring protein" evidence="6">
    <location>
        <begin position="20"/>
        <end position="371"/>
    </location>
</feature>
<sequence length="371" mass="38301" precursor="true">MNLRLLVLLLTLSAASAHAAPVSDVRIKDIARIAGVRENPLTGYGLVFGLSGTGDSARNRATVQSVGNTLRNFGVSVELGDLSSRNVAAVLVTAKLPAFAEPGQPLDVQVASAGDARSLTGGTLMLAPLSGPDGKVYAIAQGAISVGGYQFEAITASVQKNHPTVGWIPSGATVERAAALDVAGEPGTLSILLDEADFTTANRIAQAVSASLPGVTAEAEHAGKVVVHYRDNPSRVARISQIENVRVARERPARVIINERTGTVVAGSNIRLGQVSISHGDLRVEISTRYSVSQPDGLLVRPGAGVRSVLVPESTISTEEPIAPLVSVAEGATVADLISALRTAKLTTRDVIAVLQSVKSAGALDGDLIIQ</sequence>
<evidence type="ECO:0000256" key="2">
    <source>
        <dbReference type="ARBA" id="ARBA00004117"/>
    </source>
</evidence>
<name>A0A1T1NSQ2_9XANT</name>
<protein>
    <recommendedName>
        <fullName evidence="6">Flagellar P-ring protein</fullName>
    </recommendedName>
    <alternativeName>
        <fullName evidence="6">Basal body P-ring protein</fullName>
    </alternativeName>
</protein>
<accession>A0A1T1NSQ2</accession>
<proteinExistence type="inferred from homology"/>
<dbReference type="PANTHER" id="PTHR30381">
    <property type="entry name" value="FLAGELLAR P-RING PERIPLASMIC PROTEIN FLGI"/>
    <property type="match status" value="1"/>
</dbReference>
<evidence type="ECO:0000313" key="8">
    <source>
        <dbReference type="Proteomes" id="UP000190559"/>
    </source>
</evidence>
<dbReference type="NCBIfam" id="NF003676">
    <property type="entry name" value="PRK05303.1"/>
    <property type="match status" value="1"/>
</dbReference>
<evidence type="ECO:0000256" key="1">
    <source>
        <dbReference type="ARBA" id="ARBA00002591"/>
    </source>
</evidence>
<dbReference type="GO" id="GO:0005198">
    <property type="term" value="F:structural molecule activity"/>
    <property type="evidence" value="ECO:0007669"/>
    <property type="project" value="InterPro"/>
</dbReference>
<evidence type="ECO:0000256" key="4">
    <source>
        <dbReference type="ARBA" id="ARBA00022729"/>
    </source>
</evidence>
<keyword evidence="5 6" id="KW-0975">Bacterial flagellum</keyword>
<dbReference type="EMBL" id="LOJW01000050">
    <property type="protein sequence ID" value="OOW66415.1"/>
    <property type="molecule type" value="Genomic_DNA"/>
</dbReference>
<dbReference type="PANTHER" id="PTHR30381:SF0">
    <property type="entry name" value="FLAGELLAR P-RING PROTEIN"/>
    <property type="match status" value="1"/>
</dbReference>